<comment type="caution">
    <text evidence="2">The sequence shown here is derived from an EMBL/GenBank/DDBJ whole genome shotgun (WGS) entry which is preliminary data.</text>
</comment>
<dbReference type="EMBL" id="BQNB010011360">
    <property type="protein sequence ID" value="GJS89574.1"/>
    <property type="molecule type" value="Genomic_DNA"/>
</dbReference>
<reference evidence="2" key="2">
    <citation type="submission" date="2022-01" db="EMBL/GenBank/DDBJ databases">
        <authorList>
            <person name="Yamashiro T."/>
            <person name="Shiraishi A."/>
            <person name="Satake H."/>
            <person name="Nakayama K."/>
        </authorList>
    </citation>
    <scope>NUCLEOTIDE SEQUENCE</scope>
</reference>
<evidence type="ECO:0000313" key="2">
    <source>
        <dbReference type="EMBL" id="GJS89574.1"/>
    </source>
</evidence>
<name>A0ABQ4ZHA4_9ASTR</name>
<feature type="region of interest" description="Disordered" evidence="1">
    <location>
        <begin position="36"/>
        <end position="55"/>
    </location>
</feature>
<protein>
    <recommendedName>
        <fullName evidence="4">DUF4283 domain-containing protein</fullName>
    </recommendedName>
</protein>
<sequence length="285" mass="31697">MVVTGWGSLREVLGGMVVGVRVGGFCGEVVLSERKEGREKNSGTVIPRTPPHPHTNKAHAIGVKMDWPLFLGGACLDGELGICARWNSMRISEETSRIRFGMEKEACADELKSGVKVEELDGWGGGQTKGNGKGKGLRVGEKILFEIDVTVVVDEECEWRYVYIEGKEGESRKRDRRSKLVRTCPGMEEGFFRVDSGMPLRDFRGGGLKIGAFFCELGLEEWQGIWMLESKMRVIVGGDGSILRGLGWRYLIDRGKRGVIGVVRWRIRAMGGGERLKRDCEERMG</sequence>
<keyword evidence="3" id="KW-1185">Reference proteome</keyword>
<reference evidence="2" key="1">
    <citation type="journal article" date="2022" name="Int. J. Mol. Sci.">
        <title>Draft Genome of Tanacetum Coccineum: Genomic Comparison of Closely Related Tanacetum-Family Plants.</title>
        <authorList>
            <person name="Yamashiro T."/>
            <person name="Shiraishi A."/>
            <person name="Nakayama K."/>
            <person name="Satake H."/>
        </authorList>
    </citation>
    <scope>NUCLEOTIDE SEQUENCE</scope>
</reference>
<organism evidence="2 3">
    <name type="scientific">Tanacetum coccineum</name>
    <dbReference type="NCBI Taxonomy" id="301880"/>
    <lineage>
        <taxon>Eukaryota</taxon>
        <taxon>Viridiplantae</taxon>
        <taxon>Streptophyta</taxon>
        <taxon>Embryophyta</taxon>
        <taxon>Tracheophyta</taxon>
        <taxon>Spermatophyta</taxon>
        <taxon>Magnoliopsida</taxon>
        <taxon>eudicotyledons</taxon>
        <taxon>Gunneridae</taxon>
        <taxon>Pentapetalae</taxon>
        <taxon>asterids</taxon>
        <taxon>campanulids</taxon>
        <taxon>Asterales</taxon>
        <taxon>Asteraceae</taxon>
        <taxon>Asteroideae</taxon>
        <taxon>Anthemideae</taxon>
        <taxon>Anthemidinae</taxon>
        <taxon>Tanacetum</taxon>
    </lineage>
</organism>
<evidence type="ECO:0000256" key="1">
    <source>
        <dbReference type="SAM" id="MobiDB-lite"/>
    </source>
</evidence>
<accession>A0ABQ4ZHA4</accession>
<evidence type="ECO:0008006" key="4">
    <source>
        <dbReference type="Google" id="ProtNLM"/>
    </source>
</evidence>
<gene>
    <name evidence="2" type="ORF">Tco_0772210</name>
</gene>
<dbReference type="Proteomes" id="UP001151760">
    <property type="component" value="Unassembled WGS sequence"/>
</dbReference>
<evidence type="ECO:0000313" key="3">
    <source>
        <dbReference type="Proteomes" id="UP001151760"/>
    </source>
</evidence>
<proteinExistence type="predicted"/>